<evidence type="ECO:0000256" key="6">
    <source>
        <dbReference type="SAM" id="MobiDB-lite"/>
    </source>
</evidence>
<comment type="similarity">
    <text evidence="2">Belongs to the DUF177 domain family.</text>
</comment>
<protein>
    <recommendedName>
        <fullName evidence="3">Large ribosomal RNA subunit accumulation protein YceD</fullName>
    </recommendedName>
    <alternativeName>
        <fullName evidence="5">23S rRNA accumulation protein YceD</fullName>
    </alternativeName>
</protein>
<gene>
    <name evidence="7" type="ORF">EV684_106110</name>
</gene>
<evidence type="ECO:0000256" key="3">
    <source>
        <dbReference type="ARBA" id="ARBA00015716"/>
    </source>
</evidence>
<feature type="region of interest" description="Disordered" evidence="6">
    <location>
        <begin position="164"/>
        <end position="185"/>
    </location>
</feature>
<evidence type="ECO:0000313" key="8">
    <source>
        <dbReference type="Proteomes" id="UP000295106"/>
    </source>
</evidence>
<dbReference type="EMBL" id="SLXD01000006">
    <property type="protein sequence ID" value="TCP02548.1"/>
    <property type="molecule type" value="Genomic_DNA"/>
</dbReference>
<comment type="function">
    <text evidence="1">Plays a role in synthesis, processing and/or stability of 23S rRNA.</text>
</comment>
<comment type="caution">
    <text evidence="7">The sequence shown here is derived from an EMBL/GenBank/DDBJ whole genome shotgun (WGS) entry which is preliminary data.</text>
</comment>
<dbReference type="InterPro" id="IPR039255">
    <property type="entry name" value="YceD_bac"/>
</dbReference>
<dbReference type="PANTHER" id="PTHR38099:SF1">
    <property type="entry name" value="LARGE RIBOSOMAL RNA SUBUNIT ACCUMULATION PROTEIN YCED"/>
    <property type="match status" value="1"/>
</dbReference>
<sequence>MWLSHDTRSGIPLNMAREKTQDPRRLDVRAFAAAGAALSGAWPQAGFERLGASLMPGAADAPPGVEWSVQGEQRPVTGGAPQTWLQLTASTTVALQCQRCLQPVAETLLVERWFRFAEDEREAERLDEELEDDVLVASRAFDLHELVEDELILALPLVPRHESCPEPLPLPAGDTGGDAPEEAAPNPFAALAALKRQTPG</sequence>
<name>A0A4V2SGU7_RUBGE</name>
<evidence type="ECO:0000256" key="4">
    <source>
        <dbReference type="ARBA" id="ARBA00022517"/>
    </source>
</evidence>
<dbReference type="GO" id="GO:0005829">
    <property type="term" value="C:cytosol"/>
    <property type="evidence" value="ECO:0007669"/>
    <property type="project" value="TreeGrafter"/>
</dbReference>
<reference evidence="7 8" key="1">
    <citation type="submission" date="2019-03" db="EMBL/GenBank/DDBJ databases">
        <title>Genomic Encyclopedia of Type Strains, Phase IV (KMG-IV): sequencing the most valuable type-strain genomes for metagenomic binning, comparative biology and taxonomic classification.</title>
        <authorList>
            <person name="Goeker M."/>
        </authorList>
    </citation>
    <scope>NUCLEOTIDE SEQUENCE [LARGE SCALE GENOMIC DNA]</scope>
    <source>
        <strain evidence="7 8">DSM 1709</strain>
    </source>
</reference>
<dbReference type="GO" id="GO:0042254">
    <property type="term" value="P:ribosome biogenesis"/>
    <property type="evidence" value="ECO:0007669"/>
    <property type="project" value="UniProtKB-KW"/>
</dbReference>
<organism evidence="7 8">
    <name type="scientific">Rubrivivax gelatinosus</name>
    <name type="common">Rhodocyclus gelatinosus</name>
    <name type="synonym">Rhodopseudomonas gelatinosa</name>
    <dbReference type="NCBI Taxonomy" id="28068"/>
    <lineage>
        <taxon>Bacteria</taxon>
        <taxon>Pseudomonadati</taxon>
        <taxon>Pseudomonadota</taxon>
        <taxon>Betaproteobacteria</taxon>
        <taxon>Burkholderiales</taxon>
        <taxon>Sphaerotilaceae</taxon>
        <taxon>Rubrivivax</taxon>
    </lineage>
</organism>
<keyword evidence="4" id="KW-0690">Ribosome biogenesis</keyword>
<proteinExistence type="inferred from homology"/>
<evidence type="ECO:0000256" key="5">
    <source>
        <dbReference type="ARBA" id="ARBA00031841"/>
    </source>
</evidence>
<dbReference type="Pfam" id="PF02620">
    <property type="entry name" value="YceD"/>
    <property type="match status" value="1"/>
</dbReference>
<accession>A0A4V2SGU7</accession>
<evidence type="ECO:0000256" key="1">
    <source>
        <dbReference type="ARBA" id="ARBA00002868"/>
    </source>
</evidence>
<dbReference type="PANTHER" id="PTHR38099">
    <property type="entry name" value="LARGE RIBOSOMAL RNA SUBUNIT ACCUMULATION PROTEIN YCED"/>
    <property type="match status" value="1"/>
</dbReference>
<dbReference type="InterPro" id="IPR003772">
    <property type="entry name" value="YceD"/>
</dbReference>
<evidence type="ECO:0000256" key="2">
    <source>
        <dbReference type="ARBA" id="ARBA00010740"/>
    </source>
</evidence>
<dbReference type="Proteomes" id="UP000295106">
    <property type="component" value="Unassembled WGS sequence"/>
</dbReference>
<dbReference type="AlphaFoldDB" id="A0A4V2SGU7"/>
<evidence type="ECO:0000313" key="7">
    <source>
        <dbReference type="EMBL" id="TCP02548.1"/>
    </source>
</evidence>